<name>A0A329LSX5_9BACL</name>
<sequence length="249" mass="27089">MKQIILITDGCSNVGVSPVVAAAQALAEGIVVNVVGIIDAGDIGELGAAEIGEIAKAGGGLSRLADTNTLSQTVQMMTRRTVTHTIQQAVGKELRHLLGDSRIEALPPGKRAQVVQVMEDMTENSELRIVLLIDASASMKPKIPAVREAIQDLMLSLQARQGISELAVFHFPGKNNEDAEQDLEWTRDLAKTKNLFYKLNMKGTTPTGPAILHVVRFMMDNRFGEGEDAPLHRQDRYESKDGMLSDYIV</sequence>
<comment type="caution">
    <text evidence="1">The sequence shown here is derived from an EMBL/GenBank/DDBJ whole genome shotgun (WGS) entry which is preliminary data.</text>
</comment>
<dbReference type="OrthoDB" id="2960279at2"/>
<organism evidence="1 2">
    <name type="scientific">Paenibacillus contaminans</name>
    <dbReference type="NCBI Taxonomy" id="450362"/>
    <lineage>
        <taxon>Bacteria</taxon>
        <taxon>Bacillati</taxon>
        <taxon>Bacillota</taxon>
        <taxon>Bacilli</taxon>
        <taxon>Bacillales</taxon>
        <taxon>Paenibacillaceae</taxon>
        <taxon>Paenibacillus</taxon>
    </lineage>
</organism>
<protein>
    <recommendedName>
        <fullName evidence="3">VWFA domain-containing protein</fullName>
    </recommendedName>
</protein>
<evidence type="ECO:0000313" key="1">
    <source>
        <dbReference type="EMBL" id="RAV09683.1"/>
    </source>
</evidence>
<reference evidence="1 2" key="1">
    <citation type="journal article" date="2009" name="Int. J. Syst. Evol. Microbiol.">
        <title>Paenibacillus contaminans sp. nov., isolated from a contaminated laboratory plate.</title>
        <authorList>
            <person name="Chou J.H."/>
            <person name="Lee J.H."/>
            <person name="Lin M.C."/>
            <person name="Chang P.S."/>
            <person name="Arun A.B."/>
            <person name="Young C.C."/>
            <person name="Chen W.M."/>
        </authorList>
    </citation>
    <scope>NUCLEOTIDE SEQUENCE [LARGE SCALE GENOMIC DNA]</scope>
    <source>
        <strain evidence="1 2">CKOBP-6</strain>
    </source>
</reference>
<evidence type="ECO:0008006" key="3">
    <source>
        <dbReference type="Google" id="ProtNLM"/>
    </source>
</evidence>
<keyword evidence="2" id="KW-1185">Reference proteome</keyword>
<evidence type="ECO:0000313" key="2">
    <source>
        <dbReference type="Proteomes" id="UP000250369"/>
    </source>
</evidence>
<dbReference type="SUPFAM" id="SSF53300">
    <property type="entry name" value="vWA-like"/>
    <property type="match status" value="2"/>
</dbReference>
<dbReference type="Proteomes" id="UP000250369">
    <property type="component" value="Unassembled WGS sequence"/>
</dbReference>
<dbReference type="InterPro" id="IPR036465">
    <property type="entry name" value="vWFA_dom_sf"/>
</dbReference>
<dbReference type="Gene3D" id="3.40.50.410">
    <property type="entry name" value="von Willebrand factor, type A domain"/>
    <property type="match status" value="1"/>
</dbReference>
<dbReference type="CDD" id="cd00198">
    <property type="entry name" value="vWFA"/>
    <property type="match status" value="1"/>
</dbReference>
<gene>
    <name evidence="1" type="ORF">DQG23_39120</name>
</gene>
<dbReference type="EMBL" id="QMFB01000048">
    <property type="protein sequence ID" value="RAV09683.1"/>
    <property type="molecule type" value="Genomic_DNA"/>
</dbReference>
<dbReference type="AlphaFoldDB" id="A0A329LSX5"/>
<accession>A0A329LSX5</accession>
<proteinExistence type="predicted"/>
<dbReference type="RefSeq" id="WP_113036481.1">
    <property type="nucleotide sequence ID" value="NZ_QMFB01000048.1"/>
</dbReference>